<gene>
    <name evidence="2" type="ORF">MHA02_20810</name>
</gene>
<accession>A0A512IPQ7</accession>
<evidence type="ECO:0000313" key="3">
    <source>
        <dbReference type="Proteomes" id="UP000321258"/>
    </source>
</evidence>
<keyword evidence="1" id="KW-0812">Transmembrane</keyword>
<sequence length="87" mass="9310">MAASPFSCLLRGHSVKPLPFLAALVPALASLVFIAALRHELAWYEATALFYGTLALAEGGYLATIFLHRGHAMQAVQERRAKTGAGE</sequence>
<dbReference type="EMBL" id="BJZT01000021">
    <property type="protein sequence ID" value="GEO99693.1"/>
    <property type="molecule type" value="Genomic_DNA"/>
</dbReference>
<feature type="transmembrane region" description="Helical" evidence="1">
    <location>
        <begin position="49"/>
        <end position="67"/>
    </location>
</feature>
<name>A0A512IPQ7_9HYPH</name>
<keyword evidence="1" id="KW-1133">Transmembrane helix</keyword>
<keyword evidence="1" id="KW-0472">Membrane</keyword>
<feature type="transmembrane region" description="Helical" evidence="1">
    <location>
        <begin position="20"/>
        <end position="37"/>
    </location>
</feature>
<keyword evidence="3" id="KW-1185">Reference proteome</keyword>
<reference evidence="2 3" key="1">
    <citation type="submission" date="2019-07" db="EMBL/GenBank/DDBJ databases">
        <title>Whole genome shotgun sequence of Methylobacterium haplocladii NBRC 107714.</title>
        <authorList>
            <person name="Hosoyama A."/>
            <person name="Uohara A."/>
            <person name="Ohji S."/>
            <person name="Ichikawa N."/>
        </authorList>
    </citation>
    <scope>NUCLEOTIDE SEQUENCE [LARGE SCALE GENOMIC DNA]</scope>
    <source>
        <strain evidence="2 3">NBRC 107714</strain>
    </source>
</reference>
<evidence type="ECO:0000313" key="2">
    <source>
        <dbReference type="EMBL" id="GEO99693.1"/>
    </source>
</evidence>
<dbReference type="AlphaFoldDB" id="A0A512IPQ7"/>
<organism evidence="2 3">
    <name type="scientific">Methylobacterium haplocladii</name>
    <dbReference type="NCBI Taxonomy" id="1176176"/>
    <lineage>
        <taxon>Bacteria</taxon>
        <taxon>Pseudomonadati</taxon>
        <taxon>Pseudomonadota</taxon>
        <taxon>Alphaproteobacteria</taxon>
        <taxon>Hyphomicrobiales</taxon>
        <taxon>Methylobacteriaceae</taxon>
        <taxon>Methylobacterium</taxon>
    </lineage>
</organism>
<protein>
    <submittedName>
        <fullName evidence="2">Uncharacterized protein</fullName>
    </submittedName>
</protein>
<evidence type="ECO:0000256" key="1">
    <source>
        <dbReference type="SAM" id="Phobius"/>
    </source>
</evidence>
<dbReference type="Proteomes" id="UP000321258">
    <property type="component" value="Unassembled WGS sequence"/>
</dbReference>
<comment type="caution">
    <text evidence="2">The sequence shown here is derived from an EMBL/GenBank/DDBJ whole genome shotgun (WGS) entry which is preliminary data.</text>
</comment>
<proteinExistence type="predicted"/>